<dbReference type="GO" id="GO:0016878">
    <property type="term" value="F:acid-thiol ligase activity"/>
    <property type="evidence" value="ECO:0007669"/>
    <property type="project" value="UniProtKB-ARBA"/>
</dbReference>
<reference evidence="6 7" key="1">
    <citation type="submission" date="2016-10" db="EMBL/GenBank/DDBJ databases">
        <authorList>
            <person name="de Groot N.N."/>
        </authorList>
    </citation>
    <scope>NUCLEOTIDE SEQUENCE [LARGE SCALE GENOMIC DNA]</scope>
    <source>
        <strain evidence="6 7">DSM 44637</strain>
    </source>
</reference>
<dbReference type="OrthoDB" id="56621at2"/>
<dbReference type="Gene3D" id="3.40.50.12780">
    <property type="entry name" value="N-terminal domain of ligase-like"/>
    <property type="match status" value="1"/>
</dbReference>
<evidence type="ECO:0000256" key="3">
    <source>
        <dbReference type="SAM" id="MobiDB-lite"/>
    </source>
</evidence>
<dbReference type="InterPro" id="IPR045851">
    <property type="entry name" value="AMP-bd_C_sf"/>
</dbReference>
<comment type="similarity">
    <text evidence="1">Belongs to the ATP-dependent AMP-binding enzyme family.</text>
</comment>
<keyword evidence="2 6" id="KW-0436">Ligase</keyword>
<dbReference type="Gene3D" id="3.30.530.20">
    <property type="match status" value="1"/>
</dbReference>
<organism evidence="6 7">
    <name type="scientific">Amycolatopsis rubida</name>
    <dbReference type="NCBI Taxonomy" id="112413"/>
    <lineage>
        <taxon>Bacteria</taxon>
        <taxon>Bacillati</taxon>
        <taxon>Actinomycetota</taxon>
        <taxon>Actinomycetes</taxon>
        <taxon>Pseudonocardiales</taxon>
        <taxon>Pseudonocardiaceae</taxon>
        <taxon>Amycolatopsis</taxon>
    </lineage>
</organism>
<protein>
    <submittedName>
        <fullName evidence="6">Acyl-CoA synthetase (AMP-forming)/AMP-acid ligase II</fullName>
    </submittedName>
</protein>
<dbReference type="Proteomes" id="UP000199137">
    <property type="component" value="Unassembled WGS sequence"/>
</dbReference>
<evidence type="ECO:0000259" key="5">
    <source>
        <dbReference type="Pfam" id="PF13193"/>
    </source>
</evidence>
<proteinExistence type="inferred from homology"/>
<evidence type="ECO:0000256" key="1">
    <source>
        <dbReference type="ARBA" id="ARBA00006432"/>
    </source>
</evidence>
<gene>
    <name evidence="6" type="ORF">SAMN05421854_117142</name>
</gene>
<dbReference type="Pfam" id="PF00501">
    <property type="entry name" value="AMP-binding"/>
    <property type="match status" value="1"/>
</dbReference>
<dbReference type="FunFam" id="3.30.300.30:FF:000008">
    <property type="entry name" value="2,3-dihydroxybenzoate-AMP ligase"/>
    <property type="match status" value="1"/>
</dbReference>
<dbReference type="CDD" id="cd07812">
    <property type="entry name" value="SRPBCC"/>
    <property type="match status" value="1"/>
</dbReference>
<dbReference type="InterPro" id="IPR025110">
    <property type="entry name" value="AMP-bd_C"/>
</dbReference>
<dbReference type="PANTHER" id="PTHR43767">
    <property type="entry name" value="LONG-CHAIN-FATTY-ACID--COA LIGASE"/>
    <property type="match status" value="1"/>
</dbReference>
<dbReference type="InterPro" id="IPR019587">
    <property type="entry name" value="Polyketide_cyclase/dehydratase"/>
</dbReference>
<dbReference type="InterPro" id="IPR050237">
    <property type="entry name" value="ATP-dep_AMP-bd_enzyme"/>
</dbReference>
<dbReference type="InterPro" id="IPR023393">
    <property type="entry name" value="START-like_dom_sf"/>
</dbReference>
<dbReference type="InterPro" id="IPR000873">
    <property type="entry name" value="AMP-dep_synth/lig_dom"/>
</dbReference>
<dbReference type="InterPro" id="IPR042099">
    <property type="entry name" value="ANL_N_sf"/>
</dbReference>
<evidence type="ECO:0000313" key="6">
    <source>
        <dbReference type="EMBL" id="SFQ64281.1"/>
    </source>
</evidence>
<dbReference type="PROSITE" id="PS00455">
    <property type="entry name" value="AMP_BINDING"/>
    <property type="match status" value="1"/>
</dbReference>
<dbReference type="Pfam" id="PF13193">
    <property type="entry name" value="AMP-binding_C"/>
    <property type="match status" value="1"/>
</dbReference>
<accession>A0A1I6A6C6</accession>
<dbReference type="Gene3D" id="3.30.300.30">
    <property type="match status" value="1"/>
</dbReference>
<evidence type="ECO:0000313" key="7">
    <source>
        <dbReference type="Proteomes" id="UP000199137"/>
    </source>
</evidence>
<dbReference type="PANTHER" id="PTHR43767:SF1">
    <property type="entry name" value="NONRIBOSOMAL PEPTIDE SYNTHASE PES1 (EUROFUNG)-RELATED"/>
    <property type="match status" value="1"/>
</dbReference>
<feature type="region of interest" description="Disordered" evidence="3">
    <location>
        <begin position="333"/>
        <end position="368"/>
    </location>
</feature>
<evidence type="ECO:0000259" key="4">
    <source>
        <dbReference type="Pfam" id="PF00501"/>
    </source>
</evidence>
<dbReference type="InterPro" id="IPR020845">
    <property type="entry name" value="AMP-binding_CS"/>
</dbReference>
<dbReference type="CDD" id="cd04433">
    <property type="entry name" value="AFD_class_I"/>
    <property type="match status" value="1"/>
</dbReference>
<feature type="domain" description="AMP-binding enzyme C-terminal" evidence="5">
    <location>
        <begin position="600"/>
        <end position="674"/>
    </location>
</feature>
<dbReference type="SUPFAM" id="SSF55961">
    <property type="entry name" value="Bet v1-like"/>
    <property type="match status" value="1"/>
</dbReference>
<dbReference type="SUPFAM" id="SSF56801">
    <property type="entry name" value="Acetyl-CoA synthetase-like"/>
    <property type="match status" value="1"/>
</dbReference>
<feature type="domain" description="AMP-dependent synthetase/ligase" evidence="4">
    <location>
        <begin position="202"/>
        <end position="551"/>
    </location>
</feature>
<dbReference type="AlphaFoldDB" id="A0A1I6A6C6"/>
<evidence type="ECO:0000256" key="2">
    <source>
        <dbReference type="ARBA" id="ARBA00022598"/>
    </source>
</evidence>
<dbReference type="STRING" id="112413.SAMN05421854_117142"/>
<dbReference type="RefSeq" id="WP_093576655.1">
    <property type="nucleotide sequence ID" value="NZ_FOWC01000017.1"/>
</dbReference>
<sequence>MRDDVVEASAVVGHSPEQVWQIVGSPELYPRFVPAISWCEVTVPAERGRGPHCLIRLAPDRETMVEGTVHAAVYRPGEHVVWCGLPDERTWVSVELRPVPRGGTEIVLRMMLPSLPPEHSGLLARGAAKGLLKQLAKRIGQQLSGLPGDPPEQEPATALRTANTLVRAGVLAAGRPDKMLKQLSSLARWGATLAGGYLAATARGADDVAVHDERNTRTFGEIDERSNRLANALAALDVAAGSRVALMCRNHAAMIEAFVGCSKLGADVVLLNTGLSPAAVEEVLTQHPPAAVLADDEFAPIVASVPGEFPRVSTWDDAEQGYRTLDELLQDAPAARPKPSEREGRIVVLTSGTTGAPKGARRPTPKGVSTSATVLSRIPLRARDKIAVAAPLFHSWGLAAMQLGMALRAELSLIRRFDAEQMLRTIAEHRCDALFAVPIMLQRILDLPERVRNRYDLSSLRIVASSGSAMPGAFVTSFMDTFGDVLYNFYGSTEVSWASIADPADLRAAPTSAGRCPPGTQVAILDDERRPVPPGDEGQIFVGNDMLFDGYTNGSSVPRAHDLMATGDVGYQDASGRLFVTGRADEMIVSGGENVFPRPVEEALAALPGVSDAAVVGVPDDEFGQRLAAYVVLRRGARMHAEDIRHYIHQRLARFAVPRDVYFVPELPRNATGKIVKRLLNDDLWPIAQG</sequence>
<name>A0A1I6A6C6_9PSEU</name>
<dbReference type="EMBL" id="FOWC01000017">
    <property type="protein sequence ID" value="SFQ64281.1"/>
    <property type="molecule type" value="Genomic_DNA"/>
</dbReference>
<dbReference type="Pfam" id="PF10604">
    <property type="entry name" value="Polyketide_cyc2"/>
    <property type="match status" value="1"/>
</dbReference>